<comment type="caution">
    <text evidence="1">The sequence shown here is derived from an EMBL/GenBank/DDBJ whole genome shotgun (WGS) entry which is preliminary data.</text>
</comment>
<evidence type="ECO:0000313" key="1">
    <source>
        <dbReference type="EMBL" id="MED1206148.1"/>
    </source>
</evidence>
<dbReference type="Proteomes" id="UP001341444">
    <property type="component" value="Unassembled WGS sequence"/>
</dbReference>
<organism evidence="1 2">
    <name type="scientific">Heyndrickxia acidicola</name>
    <dbReference type="NCBI Taxonomy" id="209389"/>
    <lineage>
        <taxon>Bacteria</taxon>
        <taxon>Bacillati</taxon>
        <taxon>Bacillota</taxon>
        <taxon>Bacilli</taxon>
        <taxon>Bacillales</taxon>
        <taxon>Bacillaceae</taxon>
        <taxon>Heyndrickxia</taxon>
    </lineage>
</organism>
<dbReference type="RefSeq" id="WP_066262828.1">
    <property type="nucleotide sequence ID" value="NZ_JARMAB010000071.1"/>
</dbReference>
<evidence type="ECO:0000313" key="2">
    <source>
        <dbReference type="Proteomes" id="UP001341444"/>
    </source>
</evidence>
<reference evidence="1 2" key="1">
    <citation type="submission" date="2023-03" db="EMBL/GenBank/DDBJ databases">
        <title>Bacillus Genome Sequencing.</title>
        <authorList>
            <person name="Dunlap C."/>
        </authorList>
    </citation>
    <scope>NUCLEOTIDE SEQUENCE [LARGE SCALE GENOMIC DNA]</scope>
    <source>
        <strain evidence="1 2">B-23453</strain>
    </source>
</reference>
<dbReference type="InterPro" id="IPR036388">
    <property type="entry name" value="WH-like_DNA-bd_sf"/>
</dbReference>
<sequence>MSKKAIKVIADTSSYENLSSFDCIEDLNKTVRKYRDLIKASVKRSDLKGRLIILLELLKRHSCKQIGVSYMCKNTIANIMELSYKTVQRLMKKLEELGIIRQIAMKRKKSMLQTSNAIIIQPIQEEVSNKDTVEKGDKCPTLFKTKTTTLKQKINRLRTYETVIQHNDKNSFNDLPVEFCSDRIPKEFVKLMSYYFNKAFQIDEFYKCYMLVCDKYNQQESYCINIALDSFRQLIRKMKRSTINNPFGFYTRILQKKMKGIYIRSQLLNN</sequence>
<protein>
    <submittedName>
        <fullName evidence="1">Helix-turn-helix domain-containing protein</fullName>
    </submittedName>
</protein>
<dbReference type="Pfam" id="PF13730">
    <property type="entry name" value="HTH_36"/>
    <property type="match status" value="1"/>
</dbReference>
<dbReference type="SUPFAM" id="SSF46785">
    <property type="entry name" value="Winged helix' DNA-binding domain"/>
    <property type="match status" value="1"/>
</dbReference>
<name>A0ABU6MP48_9BACI</name>
<keyword evidence="2" id="KW-1185">Reference proteome</keyword>
<accession>A0ABU6MP48</accession>
<dbReference type="InterPro" id="IPR036390">
    <property type="entry name" value="WH_DNA-bd_sf"/>
</dbReference>
<gene>
    <name evidence="1" type="ORF">P4T90_24425</name>
</gene>
<proteinExistence type="predicted"/>
<dbReference type="EMBL" id="JARMAB010000071">
    <property type="protein sequence ID" value="MED1206148.1"/>
    <property type="molecule type" value="Genomic_DNA"/>
</dbReference>
<dbReference type="Gene3D" id="1.10.10.10">
    <property type="entry name" value="Winged helix-like DNA-binding domain superfamily/Winged helix DNA-binding domain"/>
    <property type="match status" value="1"/>
</dbReference>